<dbReference type="Pfam" id="PF00543">
    <property type="entry name" value="P-II"/>
    <property type="match status" value="1"/>
</dbReference>
<dbReference type="SUPFAM" id="SSF54913">
    <property type="entry name" value="GlnB-like"/>
    <property type="match status" value="1"/>
</dbReference>
<dbReference type="InterPro" id="IPR002187">
    <property type="entry name" value="N-reg_PII"/>
</dbReference>
<dbReference type="InterPro" id="IPR015867">
    <property type="entry name" value="N-reg_PII/ATP_PRibTrfase_C"/>
</dbReference>
<evidence type="ECO:0000313" key="1">
    <source>
        <dbReference type="EMBL" id="MBB5021126.1"/>
    </source>
</evidence>
<proteinExistence type="predicted"/>
<dbReference type="SMART" id="SM00938">
    <property type="entry name" value="P-II"/>
    <property type="match status" value="1"/>
</dbReference>
<evidence type="ECO:0000313" key="2">
    <source>
        <dbReference type="Proteomes" id="UP000528322"/>
    </source>
</evidence>
<dbReference type="PROSITE" id="PS51343">
    <property type="entry name" value="PII_GLNB_DOM"/>
    <property type="match status" value="1"/>
</dbReference>
<name>A0A7W7Y2Z3_9BACT</name>
<dbReference type="EMBL" id="JACHID010000002">
    <property type="protein sequence ID" value="MBB5021126.1"/>
    <property type="molecule type" value="Genomic_DNA"/>
</dbReference>
<dbReference type="GO" id="GO:0006808">
    <property type="term" value="P:regulation of nitrogen utilization"/>
    <property type="evidence" value="ECO:0007669"/>
    <property type="project" value="InterPro"/>
</dbReference>
<sequence>MWDMQKYTIDVMIITCIVERGAADDVVEAAKKAGAKAATISFARGTGIRERLGLLGIAIQPEKEIIEIGVHPSRADAVFHAMAEAGKLHLPGKGFIYMTQAVKALTYIPEATDQPQP</sequence>
<reference evidence="1 2" key="1">
    <citation type="submission" date="2020-08" db="EMBL/GenBank/DDBJ databases">
        <title>Genomic Encyclopedia of Type Strains, Phase IV (KMG-IV): sequencing the most valuable type-strain genomes for metagenomic binning, comparative biology and taxonomic classification.</title>
        <authorList>
            <person name="Goeker M."/>
        </authorList>
    </citation>
    <scope>NUCLEOTIDE SEQUENCE [LARGE SCALE GENOMIC DNA]</scope>
    <source>
        <strain evidence="1 2">DSM 22071</strain>
    </source>
</reference>
<accession>A0A7W7Y2Z3</accession>
<dbReference type="Gene3D" id="3.30.70.120">
    <property type="match status" value="1"/>
</dbReference>
<dbReference type="GO" id="GO:0030234">
    <property type="term" value="F:enzyme regulator activity"/>
    <property type="evidence" value="ECO:0007669"/>
    <property type="project" value="InterPro"/>
</dbReference>
<dbReference type="Proteomes" id="UP000528322">
    <property type="component" value="Unassembled WGS sequence"/>
</dbReference>
<dbReference type="InterPro" id="IPR011322">
    <property type="entry name" value="N-reg_PII-like_a/b"/>
</dbReference>
<dbReference type="AlphaFoldDB" id="A0A7W7Y2Z3"/>
<gene>
    <name evidence="1" type="ORF">HNR37_000432</name>
</gene>
<protein>
    <submittedName>
        <fullName evidence="1">Nitrogen regulatory protein PII</fullName>
    </submittedName>
</protein>
<keyword evidence="2" id="KW-1185">Reference proteome</keyword>
<organism evidence="1 2">
    <name type="scientific">Desulfurispira natronophila</name>
    <dbReference type="NCBI Taxonomy" id="682562"/>
    <lineage>
        <taxon>Bacteria</taxon>
        <taxon>Pseudomonadati</taxon>
        <taxon>Chrysiogenota</taxon>
        <taxon>Chrysiogenia</taxon>
        <taxon>Chrysiogenales</taxon>
        <taxon>Chrysiogenaceae</taxon>
        <taxon>Desulfurispira</taxon>
    </lineage>
</organism>
<comment type="caution">
    <text evidence="1">The sequence shown here is derived from an EMBL/GenBank/DDBJ whole genome shotgun (WGS) entry which is preliminary data.</text>
</comment>